<proteinExistence type="predicted"/>
<evidence type="ECO:0000313" key="2">
    <source>
        <dbReference type="Proteomes" id="UP000219338"/>
    </source>
</evidence>
<keyword evidence="2" id="KW-1185">Reference proteome</keyword>
<dbReference type="EMBL" id="FUEG01000047">
    <property type="protein sequence ID" value="SJL17707.1"/>
    <property type="molecule type" value="Genomic_DNA"/>
</dbReference>
<accession>A0A284S9L9</accession>
<protein>
    <submittedName>
        <fullName evidence="1">Uncharacterized protein</fullName>
    </submittedName>
</protein>
<reference evidence="2" key="1">
    <citation type="journal article" date="2017" name="Nat. Ecol. Evol.">
        <title>Genome expansion and lineage-specific genetic innovations in the forest pathogenic fungi Armillaria.</title>
        <authorList>
            <person name="Sipos G."/>
            <person name="Prasanna A.N."/>
            <person name="Walter M.C."/>
            <person name="O'Connor E."/>
            <person name="Balint B."/>
            <person name="Krizsan K."/>
            <person name="Kiss B."/>
            <person name="Hess J."/>
            <person name="Varga T."/>
            <person name="Slot J."/>
            <person name="Riley R."/>
            <person name="Boka B."/>
            <person name="Rigling D."/>
            <person name="Barry K."/>
            <person name="Lee J."/>
            <person name="Mihaltcheva S."/>
            <person name="LaButti K."/>
            <person name="Lipzen A."/>
            <person name="Waldron R."/>
            <person name="Moloney N.M."/>
            <person name="Sperisen C."/>
            <person name="Kredics L."/>
            <person name="Vagvoelgyi C."/>
            <person name="Patrignani A."/>
            <person name="Fitzpatrick D."/>
            <person name="Nagy I."/>
            <person name="Doyle S."/>
            <person name="Anderson J.B."/>
            <person name="Grigoriev I.V."/>
            <person name="Gueldener U."/>
            <person name="Muensterkoetter M."/>
            <person name="Nagy L.G."/>
        </authorList>
    </citation>
    <scope>NUCLEOTIDE SEQUENCE [LARGE SCALE GENOMIC DNA]</scope>
    <source>
        <strain evidence="2">C18/9</strain>
    </source>
</reference>
<name>A0A284S9L9_ARMOS</name>
<sequence length="91" mass="10234">MHYFSSKNQRRYDRDSVELQAYTEDALPSRQMDTPALPTVRPQVQLAGVSFLTQSGQAFRSGSSLCNSAQISSVWLIRLKDDTSSTHSFSF</sequence>
<gene>
    <name evidence="1" type="ORF">ARMOST_21267</name>
</gene>
<dbReference type="AlphaFoldDB" id="A0A284S9L9"/>
<dbReference type="Proteomes" id="UP000219338">
    <property type="component" value="Unassembled WGS sequence"/>
</dbReference>
<evidence type="ECO:0000313" key="1">
    <source>
        <dbReference type="EMBL" id="SJL17707.1"/>
    </source>
</evidence>
<organism evidence="1 2">
    <name type="scientific">Armillaria ostoyae</name>
    <name type="common">Armillaria root rot fungus</name>
    <dbReference type="NCBI Taxonomy" id="47428"/>
    <lineage>
        <taxon>Eukaryota</taxon>
        <taxon>Fungi</taxon>
        <taxon>Dikarya</taxon>
        <taxon>Basidiomycota</taxon>
        <taxon>Agaricomycotina</taxon>
        <taxon>Agaricomycetes</taxon>
        <taxon>Agaricomycetidae</taxon>
        <taxon>Agaricales</taxon>
        <taxon>Marasmiineae</taxon>
        <taxon>Physalacriaceae</taxon>
        <taxon>Armillaria</taxon>
    </lineage>
</organism>